<protein>
    <recommendedName>
        <fullName evidence="5">U6 snRNA phosphodiesterase 1</fullName>
    </recommendedName>
    <alternativeName>
        <fullName evidence="6">3'-5' RNA exonuclease USB1</fullName>
    </alternativeName>
</protein>
<evidence type="ECO:0000313" key="8">
    <source>
        <dbReference type="EMBL" id="KZO96969.1"/>
    </source>
</evidence>
<dbReference type="Pfam" id="PF09749">
    <property type="entry name" value="HVSL"/>
    <property type="match status" value="1"/>
</dbReference>
<feature type="region of interest" description="Disordered" evidence="7">
    <location>
        <begin position="263"/>
        <end position="310"/>
    </location>
</feature>
<feature type="compositionally biased region" description="Low complexity" evidence="7">
    <location>
        <begin position="104"/>
        <end position="122"/>
    </location>
</feature>
<evidence type="ECO:0000256" key="6">
    <source>
        <dbReference type="ARBA" id="ARBA00030030"/>
    </source>
</evidence>
<evidence type="ECO:0000256" key="2">
    <source>
        <dbReference type="ARBA" id="ARBA00022801"/>
    </source>
</evidence>
<sequence>MKRALVVDYQSDSDDDVAAPAPIAPAKKRKLPALSETFIPKVPIDNPALHQGRVRTVPFVQGQWCAHVYVPVDLSPSLHTTLLNLLARAQALCPTLHSLLDPPAPASLAAPATPTPTSTPTARTEDRDSPPSEAHISLTRPLFLHTSQRPSFLTSIRAALKQHSAFDISFAQLSTLENDEHTRIFLVCEVGAGFNEVRPLPSLPFPLLPRVPSQSADALIAIVQLHTLTKSLQPSIQEIRQEAYYAEPRYHASIGWALLAPRASSSPAPPARDTSSSGSASPAPPTASAQESAERLAQEPEDKLGEQFPTIPHFPTGFIQSLQREFGAQIRESVRAGEVRVRIGRDETSVRLA</sequence>
<dbReference type="OrthoDB" id="49151at2759"/>
<keyword evidence="1" id="KW-0540">Nuclease</keyword>
<accession>A0A167MQS7</accession>
<dbReference type="GO" id="GO:0000175">
    <property type="term" value="F:3'-5'-RNA exonuclease activity"/>
    <property type="evidence" value="ECO:0007669"/>
    <property type="project" value="TreeGrafter"/>
</dbReference>
<gene>
    <name evidence="8" type="ORF">CALVIDRAFT_563601</name>
</gene>
<keyword evidence="3" id="KW-0456">Lyase</keyword>
<evidence type="ECO:0000256" key="3">
    <source>
        <dbReference type="ARBA" id="ARBA00023239"/>
    </source>
</evidence>
<evidence type="ECO:0000256" key="7">
    <source>
        <dbReference type="SAM" id="MobiDB-lite"/>
    </source>
</evidence>
<dbReference type="GO" id="GO:0005634">
    <property type="term" value="C:nucleus"/>
    <property type="evidence" value="ECO:0007669"/>
    <property type="project" value="TreeGrafter"/>
</dbReference>
<organism evidence="8 9">
    <name type="scientific">Calocera viscosa (strain TUFC12733)</name>
    <dbReference type="NCBI Taxonomy" id="1330018"/>
    <lineage>
        <taxon>Eukaryota</taxon>
        <taxon>Fungi</taxon>
        <taxon>Dikarya</taxon>
        <taxon>Basidiomycota</taxon>
        <taxon>Agaricomycotina</taxon>
        <taxon>Dacrymycetes</taxon>
        <taxon>Dacrymycetales</taxon>
        <taxon>Dacrymycetaceae</taxon>
        <taxon>Calocera</taxon>
    </lineage>
</organism>
<feature type="compositionally biased region" description="Low complexity" evidence="7">
    <location>
        <begin position="263"/>
        <end position="291"/>
    </location>
</feature>
<dbReference type="GO" id="GO:0034477">
    <property type="term" value="P:U6 snRNA 3'-end processing"/>
    <property type="evidence" value="ECO:0007669"/>
    <property type="project" value="InterPro"/>
</dbReference>
<name>A0A167MQS7_CALVF</name>
<proteinExistence type="predicted"/>
<dbReference type="Gene3D" id="3.90.1140.10">
    <property type="entry name" value="Cyclic phosphodiesterase"/>
    <property type="match status" value="1"/>
</dbReference>
<dbReference type="EMBL" id="KV417282">
    <property type="protein sequence ID" value="KZO96969.1"/>
    <property type="molecule type" value="Genomic_DNA"/>
</dbReference>
<reference evidence="8 9" key="1">
    <citation type="journal article" date="2016" name="Mol. Biol. Evol.">
        <title>Comparative Genomics of Early-Diverging Mushroom-Forming Fungi Provides Insights into the Origins of Lignocellulose Decay Capabilities.</title>
        <authorList>
            <person name="Nagy L.G."/>
            <person name="Riley R."/>
            <person name="Tritt A."/>
            <person name="Adam C."/>
            <person name="Daum C."/>
            <person name="Floudas D."/>
            <person name="Sun H."/>
            <person name="Yadav J.S."/>
            <person name="Pangilinan J."/>
            <person name="Larsson K.H."/>
            <person name="Matsuura K."/>
            <person name="Barry K."/>
            <person name="Labutti K."/>
            <person name="Kuo R."/>
            <person name="Ohm R.A."/>
            <person name="Bhattacharya S.S."/>
            <person name="Shirouzu T."/>
            <person name="Yoshinaga Y."/>
            <person name="Martin F.M."/>
            <person name="Grigoriev I.V."/>
            <person name="Hibbett D.S."/>
        </authorList>
    </citation>
    <scope>NUCLEOTIDE SEQUENCE [LARGE SCALE GENOMIC DNA]</scope>
    <source>
        <strain evidence="8 9">TUFC12733</strain>
    </source>
</reference>
<dbReference type="PANTHER" id="PTHR13522">
    <property type="entry name" value="U6 SNRNA PHOSPHODIESTERASE 1"/>
    <property type="match status" value="1"/>
</dbReference>
<evidence type="ECO:0000256" key="1">
    <source>
        <dbReference type="ARBA" id="ARBA00022722"/>
    </source>
</evidence>
<feature type="compositionally biased region" description="Basic and acidic residues" evidence="7">
    <location>
        <begin position="292"/>
        <end position="305"/>
    </location>
</feature>
<keyword evidence="4" id="KW-0539">Nucleus</keyword>
<dbReference type="GO" id="GO:0016829">
    <property type="term" value="F:lyase activity"/>
    <property type="evidence" value="ECO:0007669"/>
    <property type="project" value="UniProtKB-KW"/>
</dbReference>
<dbReference type="STRING" id="1330018.A0A167MQS7"/>
<keyword evidence="2" id="KW-0378">Hydrolase</keyword>
<dbReference type="InterPro" id="IPR027521">
    <property type="entry name" value="Usb1"/>
</dbReference>
<feature type="region of interest" description="Disordered" evidence="7">
    <location>
        <begin position="104"/>
        <end position="134"/>
    </location>
</feature>
<dbReference type="PANTHER" id="PTHR13522:SF3">
    <property type="entry name" value="U6 SNRNA PHOSPHODIESTERASE 1"/>
    <property type="match status" value="1"/>
</dbReference>
<keyword evidence="9" id="KW-1185">Reference proteome</keyword>
<evidence type="ECO:0000313" key="9">
    <source>
        <dbReference type="Proteomes" id="UP000076738"/>
    </source>
</evidence>
<dbReference type="Proteomes" id="UP000076738">
    <property type="component" value="Unassembled WGS sequence"/>
</dbReference>
<evidence type="ECO:0000256" key="4">
    <source>
        <dbReference type="ARBA" id="ARBA00023242"/>
    </source>
</evidence>
<evidence type="ECO:0000256" key="5">
    <source>
        <dbReference type="ARBA" id="ARBA00029543"/>
    </source>
</evidence>
<dbReference type="AlphaFoldDB" id="A0A167MQS7"/>